<dbReference type="PANTHER" id="PTHR46112">
    <property type="entry name" value="AMINOPEPTIDASE"/>
    <property type="match status" value="1"/>
</dbReference>
<dbReference type="InterPro" id="IPR050659">
    <property type="entry name" value="Peptidase_M24B"/>
</dbReference>
<dbReference type="Gene3D" id="3.90.230.10">
    <property type="entry name" value="Creatinase/methionine aminopeptidase superfamily"/>
    <property type="match status" value="1"/>
</dbReference>
<evidence type="ECO:0000313" key="2">
    <source>
        <dbReference type="EMBL" id="HIQ80024.1"/>
    </source>
</evidence>
<dbReference type="PANTHER" id="PTHR46112:SF2">
    <property type="entry name" value="XAA-PRO AMINOPEPTIDASE P-RELATED"/>
    <property type="match status" value="1"/>
</dbReference>
<protein>
    <submittedName>
        <fullName evidence="2">M24 family metallopeptidase</fullName>
    </submittedName>
</protein>
<organism evidence="2 3">
    <name type="scientific">Candidatus Scatavimonas merdigallinarum</name>
    <dbReference type="NCBI Taxonomy" id="2840914"/>
    <lineage>
        <taxon>Bacteria</taxon>
        <taxon>Bacillati</taxon>
        <taxon>Bacillota</taxon>
        <taxon>Clostridia</taxon>
        <taxon>Eubacteriales</taxon>
        <taxon>Oscillospiraceae</taxon>
        <taxon>Oscillospiraceae incertae sedis</taxon>
        <taxon>Candidatus Scatavimonas</taxon>
    </lineage>
</organism>
<name>A0A9D0ZIM2_9FIRM</name>
<dbReference type="Pfam" id="PF00557">
    <property type="entry name" value="Peptidase_M24"/>
    <property type="match status" value="1"/>
</dbReference>
<reference evidence="2" key="1">
    <citation type="submission" date="2020-10" db="EMBL/GenBank/DDBJ databases">
        <authorList>
            <person name="Gilroy R."/>
        </authorList>
    </citation>
    <scope>NUCLEOTIDE SEQUENCE</scope>
    <source>
        <strain evidence="2">ChiSjej1B19-3389</strain>
    </source>
</reference>
<reference evidence="2" key="2">
    <citation type="journal article" date="2021" name="PeerJ">
        <title>Extensive microbial diversity within the chicken gut microbiome revealed by metagenomics and culture.</title>
        <authorList>
            <person name="Gilroy R."/>
            <person name="Ravi A."/>
            <person name="Getino M."/>
            <person name="Pursley I."/>
            <person name="Horton D.L."/>
            <person name="Alikhan N.F."/>
            <person name="Baker D."/>
            <person name="Gharbi K."/>
            <person name="Hall N."/>
            <person name="Watson M."/>
            <person name="Adriaenssens E.M."/>
            <person name="Foster-Nyarko E."/>
            <person name="Jarju S."/>
            <person name="Secka A."/>
            <person name="Antonio M."/>
            <person name="Oren A."/>
            <person name="Chaudhuri R.R."/>
            <person name="La Ragione R."/>
            <person name="Hildebrand F."/>
            <person name="Pallen M.J."/>
        </authorList>
    </citation>
    <scope>NUCLEOTIDE SEQUENCE</scope>
    <source>
        <strain evidence="2">ChiSjej1B19-3389</strain>
    </source>
</reference>
<dbReference type="InterPro" id="IPR000994">
    <property type="entry name" value="Pept_M24"/>
</dbReference>
<dbReference type="InterPro" id="IPR036005">
    <property type="entry name" value="Creatinase/aminopeptidase-like"/>
</dbReference>
<comment type="caution">
    <text evidence="2">The sequence shown here is derived from an EMBL/GenBank/DDBJ whole genome shotgun (WGS) entry which is preliminary data.</text>
</comment>
<proteinExistence type="predicted"/>
<accession>A0A9D0ZIM2</accession>
<dbReference type="EMBL" id="DVFW01000013">
    <property type="protein sequence ID" value="HIQ80024.1"/>
    <property type="molecule type" value="Genomic_DNA"/>
</dbReference>
<gene>
    <name evidence="2" type="ORF">IAD32_01910</name>
</gene>
<sequence>MFDQKIWKQQANIICKVLEQAPAFDKDFLLPPEEFAARQRKVWDMLQKEGFDCGVVYADEHYCGDVPYLAGNPNIIVEPIAAVLSKNGLYFIAGLESGIVAEQFCHRSGVKIRKVDILRVDDPDYPGNLLTPSDIIEEACGGKPGNIALLTTKGVFPLGLYNTLKRYVGEENIGDLSKKYYQIKYEKSMLEMRLIEESCRISDSMLEGMLRILRPGLTEAQVAQWGYCIAHELGAQAMGFQVMVTSGKNNRTIVAAASNRVIQEGDIVHIGVSPKRDGLCGAQRATVMCVKNPREVTKSYRTWIEFLQGAYAHAVAEFENIAKNNLPGYLHEQSMIAYYNQQAPRLRAQTGLSLERFSELKGYVTSHNSGYTECQEFYGALSCDFKDPLANTMVLMLDVGLKGFYDTWTDVAIPGLDYIVIEKTAGKFGDQVRILNRLPVDLQQFVGEAF</sequence>
<dbReference type="SUPFAM" id="SSF55920">
    <property type="entry name" value="Creatinase/aminopeptidase"/>
    <property type="match status" value="1"/>
</dbReference>
<evidence type="ECO:0000259" key="1">
    <source>
        <dbReference type="Pfam" id="PF00557"/>
    </source>
</evidence>
<dbReference type="AlphaFoldDB" id="A0A9D0ZIM2"/>
<dbReference type="CDD" id="cd01066">
    <property type="entry name" value="APP_MetAP"/>
    <property type="match status" value="1"/>
</dbReference>
<evidence type="ECO:0000313" key="3">
    <source>
        <dbReference type="Proteomes" id="UP000886787"/>
    </source>
</evidence>
<feature type="domain" description="Peptidase M24" evidence="1">
    <location>
        <begin position="194"/>
        <end position="312"/>
    </location>
</feature>
<dbReference type="Proteomes" id="UP000886787">
    <property type="component" value="Unassembled WGS sequence"/>
</dbReference>